<dbReference type="EMBL" id="BSOY01000045">
    <property type="protein sequence ID" value="GLS01974.1"/>
    <property type="molecule type" value="Genomic_DNA"/>
</dbReference>
<evidence type="ECO:0000256" key="1">
    <source>
        <dbReference type="SAM" id="SignalP"/>
    </source>
</evidence>
<feature type="signal peptide" evidence="1">
    <location>
        <begin position="1"/>
        <end position="23"/>
    </location>
</feature>
<keyword evidence="4" id="KW-1185">Reference proteome</keyword>
<protein>
    <recommendedName>
        <fullName evidence="2">Peptidase C-terminal archaeal/bacterial domain-containing protein</fullName>
    </recommendedName>
</protein>
<comment type="caution">
    <text evidence="3">The sequence shown here is derived from an EMBL/GenBank/DDBJ whole genome shotgun (WGS) entry which is preliminary data.</text>
</comment>
<feature type="chain" id="PRO_5046378528" description="Peptidase C-terminal archaeal/bacterial domain-containing protein" evidence="1">
    <location>
        <begin position="24"/>
        <end position="608"/>
    </location>
</feature>
<keyword evidence="1" id="KW-0732">Signal</keyword>
<dbReference type="RefSeq" id="WP_284222841.1">
    <property type="nucleotide sequence ID" value="NZ_BSOY01000045.1"/>
</dbReference>
<evidence type="ECO:0000313" key="4">
    <source>
        <dbReference type="Proteomes" id="UP001156921"/>
    </source>
</evidence>
<evidence type="ECO:0000313" key="3">
    <source>
        <dbReference type="EMBL" id="GLS01974.1"/>
    </source>
</evidence>
<evidence type="ECO:0000259" key="2">
    <source>
        <dbReference type="Pfam" id="PF04151"/>
    </source>
</evidence>
<dbReference type="InterPro" id="IPR007280">
    <property type="entry name" value="Peptidase_C_arc/bac"/>
</dbReference>
<sequence length="608" mass="64593">MRRQTILAAVSLLALSVATPALAQQAETLSPGRTVEGQIAEGDATAAEDAYRYDDYLIRARAGQRLEAVMRADDFDAYLEVFHQGDAEAMASDDDGLGEGTHSRLRFTADLAGTYVLRARTLSGVEGGAYTLGLTQRPPAGRAPRPTGIRVGQSIRGALTAGDPESDGGQAYDAYAFRAREGDRFTIDLTSEAFDPVVRVGQMRAGEFNELAMNDDTLETGLNSRLIFTAETSGDYIIRATPLSPGDEGAYTLALARGPELAAAQAIEIGGSVEGSLAEGDGNGVGGSTADTYRFSGQEGQRIRIDMSSEAFDTYVELFDAGRVSLAEDDDGAAEGTNSRLIFTLPRTGVYFIEARAFSEATGAYSLSVTEVEPEKAPEALAFGSPIQGEISETDPKDSEDRGYDAFAFSGVAGQRVQAIMRSGDFDTYLQVGRAGAEFEALASDDDGLGEGTDSRLSYTLPEDGDYVLRVSPLGSDGKGLYALELNDRGPQPLPGSVLVGATARGILTEADATAQDNSFYDAYRVTLKEDEKLLITMVSNEVDSFLVVGREQADGSFEVLGSDDDSLSDTHAKLEWTAPADGVYEVRAGTFQQGQTGAYALNVEKQP</sequence>
<organism evidence="3 4">
    <name type="scientific">Brevundimonas denitrificans</name>
    <dbReference type="NCBI Taxonomy" id="1443434"/>
    <lineage>
        <taxon>Bacteria</taxon>
        <taxon>Pseudomonadati</taxon>
        <taxon>Pseudomonadota</taxon>
        <taxon>Alphaproteobacteria</taxon>
        <taxon>Caulobacterales</taxon>
        <taxon>Caulobacteraceae</taxon>
        <taxon>Brevundimonas</taxon>
    </lineage>
</organism>
<proteinExistence type="predicted"/>
<feature type="domain" description="Peptidase C-terminal archaeal/bacterial" evidence="2">
    <location>
        <begin position="290"/>
        <end position="356"/>
    </location>
</feature>
<accession>A0ABQ6BQ92</accession>
<gene>
    <name evidence="3" type="ORF">GCM10007859_19940</name>
</gene>
<dbReference type="Gene3D" id="2.60.120.380">
    <property type="match status" value="5"/>
</dbReference>
<name>A0ABQ6BQ92_9CAUL</name>
<reference evidence="4" key="1">
    <citation type="journal article" date="2019" name="Int. J. Syst. Evol. Microbiol.">
        <title>The Global Catalogue of Microorganisms (GCM) 10K type strain sequencing project: providing services to taxonomists for standard genome sequencing and annotation.</title>
        <authorList>
            <consortium name="The Broad Institute Genomics Platform"/>
            <consortium name="The Broad Institute Genome Sequencing Center for Infectious Disease"/>
            <person name="Wu L."/>
            <person name="Ma J."/>
        </authorList>
    </citation>
    <scope>NUCLEOTIDE SEQUENCE [LARGE SCALE GENOMIC DNA]</scope>
    <source>
        <strain evidence="4">NBRC 110107</strain>
    </source>
</reference>
<dbReference type="Proteomes" id="UP001156921">
    <property type="component" value="Unassembled WGS sequence"/>
</dbReference>
<dbReference type="Pfam" id="PF04151">
    <property type="entry name" value="PPC"/>
    <property type="match status" value="1"/>
</dbReference>